<evidence type="ECO:0000313" key="1">
    <source>
        <dbReference type="EMBL" id="GGG25246.1"/>
    </source>
</evidence>
<evidence type="ECO:0008006" key="3">
    <source>
        <dbReference type="Google" id="ProtNLM"/>
    </source>
</evidence>
<dbReference type="RefSeq" id="WP_188614892.1">
    <property type="nucleotide sequence ID" value="NZ_BMJT01000006.1"/>
</dbReference>
<dbReference type="AlphaFoldDB" id="A0A917G6I3"/>
<proteinExistence type="predicted"/>
<evidence type="ECO:0000313" key="2">
    <source>
        <dbReference type="Proteomes" id="UP000616608"/>
    </source>
</evidence>
<dbReference type="Pfam" id="PF13108">
    <property type="entry name" value="DUF3969"/>
    <property type="match status" value="1"/>
</dbReference>
<name>A0A917G6I3_9BACI</name>
<sequence>MYTIQMTTEQQLQLERALMIHILGVISALESHTITYQEADSLWFSSDVVTTLKRKAIKHDVIHILQQARELKHLYDLLPHAVPKHLNDLRHQVNQWLLKHEKHEITENIWH</sequence>
<dbReference type="EMBL" id="BMJT01000006">
    <property type="protein sequence ID" value="GGG25246.1"/>
    <property type="molecule type" value="Genomic_DNA"/>
</dbReference>
<protein>
    <recommendedName>
        <fullName evidence="3">DUF3969 family protein</fullName>
    </recommendedName>
</protein>
<comment type="caution">
    <text evidence="1">The sequence shown here is derived from an EMBL/GenBank/DDBJ whole genome shotgun (WGS) entry which is preliminary data.</text>
</comment>
<dbReference type="Proteomes" id="UP000616608">
    <property type="component" value="Unassembled WGS sequence"/>
</dbReference>
<dbReference type="InterPro" id="IPR025083">
    <property type="entry name" value="DUF3969"/>
</dbReference>
<accession>A0A917G6I3</accession>
<organism evidence="1 2">
    <name type="scientific">Lysinibacillus alkalisoli</name>
    <dbReference type="NCBI Taxonomy" id="1911548"/>
    <lineage>
        <taxon>Bacteria</taxon>
        <taxon>Bacillati</taxon>
        <taxon>Bacillota</taxon>
        <taxon>Bacilli</taxon>
        <taxon>Bacillales</taxon>
        <taxon>Bacillaceae</taxon>
        <taxon>Lysinibacillus</taxon>
    </lineage>
</organism>
<reference evidence="1" key="1">
    <citation type="journal article" date="2014" name="Int. J. Syst. Evol. Microbiol.">
        <title>Complete genome sequence of Corynebacterium casei LMG S-19264T (=DSM 44701T), isolated from a smear-ripened cheese.</title>
        <authorList>
            <consortium name="US DOE Joint Genome Institute (JGI-PGF)"/>
            <person name="Walter F."/>
            <person name="Albersmeier A."/>
            <person name="Kalinowski J."/>
            <person name="Ruckert C."/>
        </authorList>
    </citation>
    <scope>NUCLEOTIDE SEQUENCE</scope>
    <source>
        <strain evidence="1">CGMCC 1.15760</strain>
    </source>
</reference>
<keyword evidence="2" id="KW-1185">Reference proteome</keyword>
<gene>
    <name evidence="1" type="ORF">GCM10007425_19790</name>
</gene>
<reference evidence="1" key="2">
    <citation type="submission" date="2020-09" db="EMBL/GenBank/DDBJ databases">
        <authorList>
            <person name="Sun Q."/>
            <person name="Zhou Y."/>
        </authorList>
    </citation>
    <scope>NUCLEOTIDE SEQUENCE</scope>
    <source>
        <strain evidence="1">CGMCC 1.15760</strain>
    </source>
</reference>